<dbReference type="EMBL" id="JAAAIL010001269">
    <property type="protein sequence ID" value="KAG0270948.1"/>
    <property type="molecule type" value="Genomic_DNA"/>
</dbReference>
<name>A0AAD4D7E4_9FUNG</name>
<sequence length="237" mass="26793">MSGEHYKADSGHGGSSDLNRINNTTSTATGRVRVKSDIHLAHHEGYEISRPITFFEHYGPYALAILRILKHTWTIPSVVTPETQGSLDDVVRRVEAVDMSIGFLEQKLDDTKALDEKGDREDRKEERVFERLVALEGADLRRLETFLRNKDKDKILGNLYRITTEVGHVKWVCRDHYRQGYCNTASSSPLQSSEANGANYDPLIDDVTVELKLRTAPRDFLSRVSSRASTIMSSRSI</sequence>
<dbReference type="Proteomes" id="UP001194580">
    <property type="component" value="Unassembled WGS sequence"/>
</dbReference>
<keyword evidence="3" id="KW-1185">Reference proteome</keyword>
<organism evidence="2 3">
    <name type="scientific">Linnemannia exigua</name>
    <dbReference type="NCBI Taxonomy" id="604196"/>
    <lineage>
        <taxon>Eukaryota</taxon>
        <taxon>Fungi</taxon>
        <taxon>Fungi incertae sedis</taxon>
        <taxon>Mucoromycota</taxon>
        <taxon>Mortierellomycotina</taxon>
        <taxon>Mortierellomycetes</taxon>
        <taxon>Mortierellales</taxon>
        <taxon>Mortierellaceae</taxon>
        <taxon>Linnemannia</taxon>
    </lineage>
</organism>
<evidence type="ECO:0000256" key="1">
    <source>
        <dbReference type="SAM" id="MobiDB-lite"/>
    </source>
</evidence>
<feature type="compositionally biased region" description="Polar residues" evidence="1">
    <location>
        <begin position="16"/>
        <end position="26"/>
    </location>
</feature>
<accession>A0AAD4D7E4</accession>
<reference evidence="2" key="1">
    <citation type="journal article" date="2020" name="Fungal Divers.">
        <title>Resolving the Mortierellaceae phylogeny through synthesis of multi-gene phylogenetics and phylogenomics.</title>
        <authorList>
            <person name="Vandepol N."/>
            <person name="Liber J."/>
            <person name="Desiro A."/>
            <person name="Na H."/>
            <person name="Kennedy M."/>
            <person name="Barry K."/>
            <person name="Grigoriev I.V."/>
            <person name="Miller A.N."/>
            <person name="O'Donnell K."/>
            <person name="Stajich J.E."/>
            <person name="Bonito G."/>
        </authorList>
    </citation>
    <scope>NUCLEOTIDE SEQUENCE</scope>
    <source>
        <strain evidence="2">NRRL 28262</strain>
    </source>
</reference>
<comment type="caution">
    <text evidence="2">The sequence shown here is derived from an EMBL/GenBank/DDBJ whole genome shotgun (WGS) entry which is preliminary data.</text>
</comment>
<proteinExistence type="predicted"/>
<feature type="region of interest" description="Disordered" evidence="1">
    <location>
        <begin position="1"/>
        <end position="26"/>
    </location>
</feature>
<evidence type="ECO:0000313" key="2">
    <source>
        <dbReference type="EMBL" id="KAG0270948.1"/>
    </source>
</evidence>
<feature type="compositionally biased region" description="Basic and acidic residues" evidence="1">
    <location>
        <begin position="1"/>
        <end position="10"/>
    </location>
</feature>
<gene>
    <name evidence="2" type="ORF">BGZ95_001322</name>
</gene>
<protein>
    <submittedName>
        <fullName evidence="2">Uncharacterized protein</fullName>
    </submittedName>
</protein>
<evidence type="ECO:0000313" key="3">
    <source>
        <dbReference type="Proteomes" id="UP001194580"/>
    </source>
</evidence>
<dbReference type="AlphaFoldDB" id="A0AAD4D7E4"/>